<organism evidence="1">
    <name type="scientific">Ackermannviridae sp</name>
    <dbReference type="NCBI Taxonomy" id="2831612"/>
    <lineage>
        <taxon>Viruses</taxon>
        <taxon>Duplodnaviria</taxon>
        <taxon>Heunggongvirae</taxon>
        <taxon>Uroviricota</taxon>
        <taxon>Caudoviricetes</taxon>
        <taxon>Pantevenvirales</taxon>
        <taxon>Ackermannviridae</taxon>
    </lineage>
</organism>
<dbReference type="EMBL" id="BK035299">
    <property type="protein sequence ID" value="DAG91993.1"/>
    <property type="molecule type" value="Genomic_DNA"/>
</dbReference>
<evidence type="ECO:0000313" key="1">
    <source>
        <dbReference type="EMBL" id="DAG91993.1"/>
    </source>
</evidence>
<protein>
    <submittedName>
        <fullName evidence="1">Uncharacterized protein</fullName>
    </submittedName>
</protein>
<proteinExistence type="predicted"/>
<reference evidence="1" key="1">
    <citation type="journal article" date="2021" name="Proc. Natl. Acad. Sci. U.S.A.">
        <title>A Catalog of Tens of Thousands of Viruses from Human Metagenomes Reveals Hidden Associations with Chronic Diseases.</title>
        <authorList>
            <person name="Tisza M.J."/>
            <person name="Buck C.B."/>
        </authorList>
    </citation>
    <scope>NUCLEOTIDE SEQUENCE</scope>
    <source>
        <strain evidence="1">CtchT39</strain>
    </source>
</reference>
<sequence>MGDSNPAVLKSPCSKSSYRRYLFNAPFHIFAHKNAPTEKSVY</sequence>
<name>A0A8S5VLS3_9CAUD</name>
<accession>A0A8S5VLS3</accession>